<protein>
    <recommendedName>
        <fullName evidence="4">Alpha/beta hydrolase</fullName>
    </recommendedName>
</protein>
<reference evidence="2 3" key="1">
    <citation type="journal article" date="2019" name="Int. J. Syst. Evol. Microbiol.">
        <title>Faecalibacillus intestinalis gen. nov., sp. nov. and Faecalibacillus faecis sp. nov., isolated from human faeces.</title>
        <authorList>
            <person name="Seo B."/>
            <person name="Jeon K."/>
            <person name="Baek I."/>
            <person name="Lee Y.M."/>
            <person name="Baek K."/>
            <person name="Ko G."/>
        </authorList>
    </citation>
    <scope>NUCLEOTIDE SEQUENCE [LARGE SCALE GENOMIC DNA]</scope>
    <source>
        <strain evidence="2 3">SNUG30099</strain>
    </source>
</reference>
<evidence type="ECO:0000313" key="2">
    <source>
        <dbReference type="EMBL" id="PST42621.1"/>
    </source>
</evidence>
<organism evidence="2 3">
    <name type="scientific">Faecalibacillus intestinalis</name>
    <dbReference type="NCBI Taxonomy" id="1982626"/>
    <lineage>
        <taxon>Bacteria</taxon>
        <taxon>Bacillati</taxon>
        <taxon>Bacillota</taxon>
        <taxon>Erysipelotrichia</taxon>
        <taxon>Erysipelotrichales</taxon>
        <taxon>Coprobacillaceae</taxon>
        <taxon>Faecalibacillus</taxon>
    </lineage>
</organism>
<evidence type="ECO:0008006" key="4">
    <source>
        <dbReference type="Google" id="ProtNLM"/>
    </source>
</evidence>
<gene>
    <name evidence="2" type="ORF">C7U54_04955</name>
    <name evidence="1" type="ORF">NE542_00850</name>
</gene>
<dbReference type="AlphaFoldDB" id="A0A2T3G5A6"/>
<dbReference type="Proteomes" id="UP001204814">
    <property type="component" value="Unassembled WGS sequence"/>
</dbReference>
<evidence type="ECO:0000313" key="3">
    <source>
        <dbReference type="Proteomes" id="UP000240974"/>
    </source>
</evidence>
<dbReference type="InterPro" id="IPR029058">
    <property type="entry name" value="AB_hydrolase_fold"/>
</dbReference>
<accession>A0A2T3G5A6</accession>
<dbReference type="EMBL" id="JANGBO010000001">
    <property type="protein sequence ID" value="MCQ5060392.1"/>
    <property type="molecule type" value="Genomic_DNA"/>
</dbReference>
<proteinExistence type="predicted"/>
<dbReference type="SUPFAM" id="SSF53474">
    <property type="entry name" value="alpha/beta-Hydrolases"/>
    <property type="match status" value="1"/>
</dbReference>
<dbReference type="Gene3D" id="3.40.50.1820">
    <property type="entry name" value="alpha/beta hydrolase"/>
    <property type="match status" value="1"/>
</dbReference>
<sequence>MKFEIIGNLNNPLIMMLTGSFYPSSGLKYLYEKLKDDYCLILPEYNGHYENSTFTTRQNEAKELIEYIQKQNVHTIKMIYGQSMGAEIAIELFKQLEKTNISVEYCFLDGTPCIKLPYLYKKFMYFKFNQILKMMKKKDVDQILNMKLIKKIARGNIENLRPMIEPMAVTAQFLSKESVKNETECCYTFDFPLFDKETQNKMYFFYGKEEKAYKTCYRGVKKAYPQSNSIFKEGDGHLMYFNVFY</sequence>
<evidence type="ECO:0000313" key="1">
    <source>
        <dbReference type="EMBL" id="MCQ5060392.1"/>
    </source>
</evidence>
<comment type="caution">
    <text evidence="2">The sequence shown here is derived from an EMBL/GenBank/DDBJ whole genome shotgun (WGS) entry which is preliminary data.</text>
</comment>
<name>A0A2T3G5A6_9FIRM</name>
<dbReference type="EMBL" id="PYLQ01000004">
    <property type="protein sequence ID" value="PST42621.1"/>
    <property type="molecule type" value="Genomic_DNA"/>
</dbReference>
<reference evidence="1" key="2">
    <citation type="submission" date="2022-06" db="EMBL/GenBank/DDBJ databases">
        <title>Isolation of gut microbiota from human fecal samples.</title>
        <authorList>
            <person name="Pamer E.G."/>
            <person name="Barat B."/>
            <person name="Waligurski E."/>
            <person name="Medina S."/>
            <person name="Paddock L."/>
            <person name="Mostad J."/>
        </authorList>
    </citation>
    <scope>NUCLEOTIDE SEQUENCE</scope>
    <source>
        <strain evidence="1">DFI.6.24</strain>
    </source>
</reference>
<dbReference type="RefSeq" id="WP_107029487.1">
    <property type="nucleotide sequence ID" value="NZ_JADPGG010000015.1"/>
</dbReference>
<keyword evidence="3" id="KW-1185">Reference proteome</keyword>
<dbReference type="Proteomes" id="UP000240974">
    <property type="component" value="Unassembled WGS sequence"/>
</dbReference>